<reference evidence="1" key="1">
    <citation type="submission" date="2014-09" db="EMBL/GenBank/DDBJ databases">
        <authorList>
            <person name="Magalhaes I.L.F."/>
            <person name="Oliveira U."/>
            <person name="Santos F.R."/>
            <person name="Vidigal T.H.D.A."/>
            <person name="Brescovit A.D."/>
            <person name="Santos A.J."/>
        </authorList>
    </citation>
    <scope>NUCLEOTIDE SEQUENCE</scope>
    <source>
        <tissue evidence="1">Shoot tissue taken approximately 20 cm above the soil surface</tissue>
    </source>
</reference>
<accession>A0A0A9E095</accession>
<name>A0A0A9E095_ARUDO</name>
<proteinExistence type="predicted"/>
<reference evidence="1" key="2">
    <citation type="journal article" date="2015" name="Data Brief">
        <title>Shoot transcriptome of the giant reed, Arundo donax.</title>
        <authorList>
            <person name="Barrero R.A."/>
            <person name="Guerrero F.D."/>
            <person name="Moolhuijzen P."/>
            <person name="Goolsby J.A."/>
            <person name="Tidwell J."/>
            <person name="Bellgard S.E."/>
            <person name="Bellgard M.I."/>
        </authorList>
    </citation>
    <scope>NUCLEOTIDE SEQUENCE</scope>
    <source>
        <tissue evidence="1">Shoot tissue taken approximately 20 cm above the soil surface</tissue>
    </source>
</reference>
<protein>
    <submittedName>
        <fullName evidence="1">Uncharacterized protein</fullName>
    </submittedName>
</protein>
<sequence length="41" mass="4458">MNGLYTLGGSMGINHSLPLRILVKQSLSLNNTLNAALQTRF</sequence>
<evidence type="ECO:0000313" key="1">
    <source>
        <dbReference type="EMBL" id="JAD91345.1"/>
    </source>
</evidence>
<organism evidence="1">
    <name type="scientific">Arundo donax</name>
    <name type="common">Giant reed</name>
    <name type="synonym">Donax arundinaceus</name>
    <dbReference type="NCBI Taxonomy" id="35708"/>
    <lineage>
        <taxon>Eukaryota</taxon>
        <taxon>Viridiplantae</taxon>
        <taxon>Streptophyta</taxon>
        <taxon>Embryophyta</taxon>
        <taxon>Tracheophyta</taxon>
        <taxon>Spermatophyta</taxon>
        <taxon>Magnoliopsida</taxon>
        <taxon>Liliopsida</taxon>
        <taxon>Poales</taxon>
        <taxon>Poaceae</taxon>
        <taxon>PACMAD clade</taxon>
        <taxon>Arundinoideae</taxon>
        <taxon>Arundineae</taxon>
        <taxon>Arundo</taxon>
    </lineage>
</organism>
<dbReference type="AlphaFoldDB" id="A0A0A9E095"/>
<dbReference type="EMBL" id="GBRH01206550">
    <property type="protein sequence ID" value="JAD91345.1"/>
    <property type="molecule type" value="Transcribed_RNA"/>
</dbReference>